<dbReference type="Proteomes" id="UP000176914">
    <property type="component" value="Unassembled WGS sequence"/>
</dbReference>
<evidence type="ECO:0000313" key="3">
    <source>
        <dbReference type="EMBL" id="OGG69475.1"/>
    </source>
</evidence>
<dbReference type="PANTHER" id="PTHR43540">
    <property type="entry name" value="PEROXYUREIDOACRYLATE/UREIDOACRYLATE AMIDOHYDROLASE-RELATED"/>
    <property type="match status" value="1"/>
</dbReference>
<dbReference type="AlphaFoldDB" id="A0A1F6E6Z2"/>
<dbReference type="EMBL" id="MFLL01000011">
    <property type="protein sequence ID" value="OGG69475.1"/>
    <property type="molecule type" value="Genomic_DNA"/>
</dbReference>
<dbReference type="InterPro" id="IPR050272">
    <property type="entry name" value="Isochorismatase-like_hydrls"/>
</dbReference>
<organism evidence="3 4">
    <name type="scientific">Candidatus Kaiserbacteria bacterium RIFCSPHIGHO2_02_FULL_55_25</name>
    <dbReference type="NCBI Taxonomy" id="1798498"/>
    <lineage>
        <taxon>Bacteria</taxon>
        <taxon>Candidatus Kaiseribacteriota</taxon>
    </lineage>
</organism>
<comment type="caution">
    <text evidence="3">The sequence shown here is derived from an EMBL/GenBank/DDBJ whole genome shotgun (WGS) entry which is preliminary data.</text>
</comment>
<accession>A0A1F6E6Z2</accession>
<feature type="domain" description="Isochorismatase-like" evidence="2">
    <location>
        <begin position="3"/>
        <end position="177"/>
    </location>
</feature>
<dbReference type="InterPro" id="IPR036380">
    <property type="entry name" value="Isochorismatase-like_sf"/>
</dbReference>
<protein>
    <recommendedName>
        <fullName evidence="2">Isochorismatase-like domain-containing protein</fullName>
    </recommendedName>
</protein>
<dbReference type="Pfam" id="PF00857">
    <property type="entry name" value="Isochorismatase"/>
    <property type="match status" value="1"/>
</dbReference>
<dbReference type="SUPFAM" id="SSF52499">
    <property type="entry name" value="Isochorismatase-like hydrolases"/>
    <property type="match status" value="1"/>
</dbReference>
<gene>
    <name evidence="3" type="ORF">A3C20_00720</name>
</gene>
<keyword evidence="1" id="KW-0378">Hydrolase</keyword>
<evidence type="ECO:0000259" key="2">
    <source>
        <dbReference type="Pfam" id="PF00857"/>
    </source>
</evidence>
<reference evidence="3 4" key="1">
    <citation type="journal article" date="2016" name="Nat. Commun.">
        <title>Thousands of microbial genomes shed light on interconnected biogeochemical processes in an aquifer system.</title>
        <authorList>
            <person name="Anantharaman K."/>
            <person name="Brown C.T."/>
            <person name="Hug L.A."/>
            <person name="Sharon I."/>
            <person name="Castelle C.J."/>
            <person name="Probst A.J."/>
            <person name="Thomas B.C."/>
            <person name="Singh A."/>
            <person name="Wilkins M.J."/>
            <person name="Karaoz U."/>
            <person name="Brodie E.L."/>
            <person name="Williams K.H."/>
            <person name="Hubbard S.S."/>
            <person name="Banfield J.F."/>
        </authorList>
    </citation>
    <scope>NUCLEOTIDE SEQUENCE [LARGE SCALE GENOMIC DNA]</scope>
</reference>
<proteinExistence type="predicted"/>
<dbReference type="PRINTS" id="PR01398">
    <property type="entry name" value="ISCHRISMTASE"/>
</dbReference>
<dbReference type="CDD" id="cd00431">
    <property type="entry name" value="cysteine_hydrolases"/>
    <property type="match status" value="1"/>
</dbReference>
<dbReference type="GO" id="GO:0008908">
    <property type="term" value="F:isochorismatase activity"/>
    <property type="evidence" value="ECO:0007669"/>
    <property type="project" value="InterPro"/>
</dbReference>
<dbReference type="InterPro" id="IPR000868">
    <property type="entry name" value="Isochorismatase-like_dom"/>
</dbReference>
<dbReference type="PANTHER" id="PTHR43540:SF6">
    <property type="entry name" value="ISOCHORISMATASE-LIKE DOMAIN-CONTAINING PROTEIN"/>
    <property type="match status" value="1"/>
</dbReference>
<name>A0A1F6E6Z2_9BACT</name>
<sequence>MKAALLVIDLQKDFFTSERLKAAEKRLIENVNSLTALARAHEVPVIWVRQEMKPDGSDAPLGDRKAGKKFVISGTDGSKLLDGLRVEADDREIVKTRYSPFFRTNLEQLLHDLGTDTLVIAGINTHACVRMAAIDAYERDYELVLATDCIDSWDEEHHDVTMKYLSGKIARPMTNAQADAFLGS</sequence>
<evidence type="ECO:0000256" key="1">
    <source>
        <dbReference type="ARBA" id="ARBA00022801"/>
    </source>
</evidence>
<evidence type="ECO:0000313" key="4">
    <source>
        <dbReference type="Proteomes" id="UP000176914"/>
    </source>
</evidence>
<dbReference type="Gene3D" id="3.40.50.850">
    <property type="entry name" value="Isochorismatase-like"/>
    <property type="match status" value="1"/>
</dbReference>
<dbReference type="InterPro" id="IPR016291">
    <property type="entry name" value="Isochorismatase"/>
</dbReference>